<keyword evidence="3" id="KW-1185">Reference proteome</keyword>
<keyword evidence="1" id="KW-0732">Signal</keyword>
<protein>
    <submittedName>
        <fullName evidence="2">Uncharacterized protein</fullName>
    </submittedName>
</protein>
<organism evidence="2 3">
    <name type="scientific">Pristionchus entomophagus</name>
    <dbReference type="NCBI Taxonomy" id="358040"/>
    <lineage>
        <taxon>Eukaryota</taxon>
        <taxon>Metazoa</taxon>
        <taxon>Ecdysozoa</taxon>
        <taxon>Nematoda</taxon>
        <taxon>Chromadorea</taxon>
        <taxon>Rhabditida</taxon>
        <taxon>Rhabditina</taxon>
        <taxon>Diplogasteromorpha</taxon>
        <taxon>Diplogasteroidea</taxon>
        <taxon>Neodiplogasteridae</taxon>
        <taxon>Pristionchus</taxon>
    </lineage>
</organism>
<name>A0AAV5T4G2_9BILA</name>
<evidence type="ECO:0000313" key="2">
    <source>
        <dbReference type="EMBL" id="GMS90391.1"/>
    </source>
</evidence>
<gene>
    <name evidence="2" type="ORF">PENTCL1PPCAC_12566</name>
</gene>
<dbReference type="AlphaFoldDB" id="A0AAV5T4G2"/>
<feature type="chain" id="PRO_5043944009" evidence="1">
    <location>
        <begin position="17"/>
        <end position="145"/>
    </location>
</feature>
<comment type="caution">
    <text evidence="2">The sequence shown here is derived from an EMBL/GenBank/DDBJ whole genome shotgun (WGS) entry which is preliminary data.</text>
</comment>
<dbReference type="Proteomes" id="UP001432027">
    <property type="component" value="Unassembled WGS sequence"/>
</dbReference>
<sequence length="145" mass="16621">LSSVVLLFFYLVETKAELPRITLSDIPFYKFPCTGNITELTEIQQERCKGRHNNVYCKVFKLCLNFSFGNLYLNAYGFWRSKGFYPPRNYAIHSSSSSELGEAVEVQRPRKEELKNAISQIRRKASGDNLSLALRDDSDAEKIAK</sequence>
<accession>A0AAV5T4G2</accession>
<evidence type="ECO:0000313" key="3">
    <source>
        <dbReference type="Proteomes" id="UP001432027"/>
    </source>
</evidence>
<reference evidence="2" key="1">
    <citation type="submission" date="2023-10" db="EMBL/GenBank/DDBJ databases">
        <title>Genome assembly of Pristionchus species.</title>
        <authorList>
            <person name="Yoshida K."/>
            <person name="Sommer R.J."/>
        </authorList>
    </citation>
    <scope>NUCLEOTIDE SEQUENCE</scope>
    <source>
        <strain evidence="2">RS0144</strain>
    </source>
</reference>
<dbReference type="EMBL" id="BTSX01000003">
    <property type="protein sequence ID" value="GMS90391.1"/>
    <property type="molecule type" value="Genomic_DNA"/>
</dbReference>
<feature type="non-terminal residue" evidence="2">
    <location>
        <position position="1"/>
    </location>
</feature>
<feature type="signal peptide" evidence="1">
    <location>
        <begin position="1"/>
        <end position="16"/>
    </location>
</feature>
<feature type="non-terminal residue" evidence="2">
    <location>
        <position position="145"/>
    </location>
</feature>
<proteinExistence type="predicted"/>
<evidence type="ECO:0000256" key="1">
    <source>
        <dbReference type="SAM" id="SignalP"/>
    </source>
</evidence>